<protein>
    <submittedName>
        <fullName evidence="3">Class E sortase</fullName>
    </submittedName>
</protein>
<evidence type="ECO:0000256" key="1">
    <source>
        <dbReference type="ARBA" id="ARBA00022801"/>
    </source>
</evidence>
<comment type="caution">
    <text evidence="3">The sequence shown here is derived from an EMBL/GenBank/DDBJ whole genome shotgun (WGS) entry which is preliminary data.</text>
</comment>
<accession>A0ABW2CCP4</accession>
<name>A0ABW2CCP4_9ACTN</name>
<dbReference type="Gene3D" id="2.40.260.10">
    <property type="entry name" value="Sortase"/>
    <property type="match status" value="1"/>
</dbReference>
<keyword evidence="1" id="KW-0378">Hydrolase</keyword>
<dbReference type="InterPro" id="IPR042003">
    <property type="entry name" value="Sortase_E"/>
</dbReference>
<evidence type="ECO:0000313" key="3">
    <source>
        <dbReference type="EMBL" id="MFC6879307.1"/>
    </source>
</evidence>
<feature type="region of interest" description="Disordered" evidence="2">
    <location>
        <begin position="53"/>
        <end position="75"/>
    </location>
</feature>
<evidence type="ECO:0000313" key="4">
    <source>
        <dbReference type="Proteomes" id="UP001596380"/>
    </source>
</evidence>
<dbReference type="SUPFAM" id="SSF63817">
    <property type="entry name" value="Sortase"/>
    <property type="match status" value="1"/>
</dbReference>
<dbReference type="NCBIfam" id="NF033747">
    <property type="entry name" value="class_E_sortase"/>
    <property type="match status" value="1"/>
</dbReference>
<reference evidence="4" key="1">
    <citation type="journal article" date="2019" name="Int. J. Syst. Evol. Microbiol.">
        <title>The Global Catalogue of Microorganisms (GCM) 10K type strain sequencing project: providing services to taxonomists for standard genome sequencing and annotation.</title>
        <authorList>
            <consortium name="The Broad Institute Genomics Platform"/>
            <consortium name="The Broad Institute Genome Sequencing Center for Infectious Disease"/>
            <person name="Wu L."/>
            <person name="Ma J."/>
        </authorList>
    </citation>
    <scope>NUCLEOTIDE SEQUENCE [LARGE SCALE GENOMIC DNA]</scope>
    <source>
        <strain evidence="4">JCM 3369</strain>
    </source>
</reference>
<dbReference type="InterPro" id="IPR053465">
    <property type="entry name" value="Sortase_Class_E"/>
</dbReference>
<evidence type="ECO:0000256" key="2">
    <source>
        <dbReference type="SAM" id="MobiDB-lite"/>
    </source>
</evidence>
<dbReference type="NCBIfam" id="TIGR01076">
    <property type="entry name" value="sortase_fam"/>
    <property type="match status" value="1"/>
</dbReference>
<dbReference type="InterPro" id="IPR023365">
    <property type="entry name" value="Sortase_dom-sf"/>
</dbReference>
<gene>
    <name evidence="3" type="ORF">ACFQKB_05960</name>
</gene>
<dbReference type="Proteomes" id="UP001596380">
    <property type="component" value="Unassembled WGS sequence"/>
</dbReference>
<proteinExistence type="predicted"/>
<organism evidence="3 4">
    <name type="scientific">Actinomadura yumaensis</name>
    <dbReference type="NCBI Taxonomy" id="111807"/>
    <lineage>
        <taxon>Bacteria</taxon>
        <taxon>Bacillati</taxon>
        <taxon>Actinomycetota</taxon>
        <taxon>Actinomycetes</taxon>
        <taxon>Streptosporangiales</taxon>
        <taxon>Thermomonosporaceae</taxon>
        <taxon>Actinomadura</taxon>
    </lineage>
</organism>
<dbReference type="CDD" id="cd05830">
    <property type="entry name" value="Sortase_E"/>
    <property type="match status" value="1"/>
</dbReference>
<sequence>MRTIVRGLGELALTAGLVLALGVAYLVWGTGDYTRGQQDGLLDQMERRWRADRSAAATATAGSGPARRGARRGGAARTARGTAFAIIRVPRFGRSYRYVVVEGVSPADLRKGPGHYPGTARPGDIGNMVVSGHRTTYGAPFNRLGELAPGDEIRIEATAGTYVYRVTGLEIVRPGSIEVTAPVRGRPGRAPRRRLLTLTTCHPKFSAAYRLVVAAEMARFEPGTAGT</sequence>
<keyword evidence="4" id="KW-1185">Reference proteome</keyword>
<dbReference type="Pfam" id="PF04203">
    <property type="entry name" value="Sortase"/>
    <property type="match status" value="1"/>
</dbReference>
<dbReference type="RefSeq" id="WP_160823952.1">
    <property type="nucleotide sequence ID" value="NZ_JBHSXE010000001.1"/>
</dbReference>
<dbReference type="EMBL" id="JBHSXS010000002">
    <property type="protein sequence ID" value="MFC6879307.1"/>
    <property type="molecule type" value="Genomic_DNA"/>
</dbReference>
<feature type="compositionally biased region" description="Low complexity" evidence="2">
    <location>
        <begin position="54"/>
        <end position="75"/>
    </location>
</feature>
<dbReference type="InterPro" id="IPR005754">
    <property type="entry name" value="Sortase"/>
</dbReference>